<gene>
    <name evidence="3" type="ORF">VTK73DRAFT_3996</name>
</gene>
<comment type="caution">
    <text evidence="3">The sequence shown here is derived from an EMBL/GenBank/DDBJ whole genome shotgun (WGS) entry which is preliminary data.</text>
</comment>
<accession>A0ABR3WWN7</accession>
<dbReference type="InterPro" id="IPR027911">
    <property type="entry name" value="DUF4604"/>
</dbReference>
<proteinExistence type="predicted"/>
<feature type="compositionally biased region" description="Basic and acidic residues" evidence="1">
    <location>
        <begin position="145"/>
        <end position="157"/>
    </location>
</feature>
<dbReference type="Pfam" id="PF15377">
    <property type="entry name" value="DUF4604"/>
    <property type="match status" value="1"/>
</dbReference>
<feature type="compositionally biased region" description="Basic and acidic residues" evidence="1">
    <location>
        <begin position="109"/>
        <end position="119"/>
    </location>
</feature>
<evidence type="ECO:0000313" key="4">
    <source>
        <dbReference type="Proteomes" id="UP001586593"/>
    </source>
</evidence>
<organism evidence="3 4">
    <name type="scientific">Phialemonium thermophilum</name>
    <dbReference type="NCBI Taxonomy" id="223376"/>
    <lineage>
        <taxon>Eukaryota</taxon>
        <taxon>Fungi</taxon>
        <taxon>Dikarya</taxon>
        <taxon>Ascomycota</taxon>
        <taxon>Pezizomycotina</taxon>
        <taxon>Sordariomycetes</taxon>
        <taxon>Sordariomycetidae</taxon>
        <taxon>Cephalothecales</taxon>
        <taxon>Cephalothecaceae</taxon>
        <taxon>Phialemonium</taxon>
    </lineage>
</organism>
<evidence type="ECO:0000256" key="1">
    <source>
        <dbReference type="SAM" id="MobiDB-lite"/>
    </source>
</evidence>
<feature type="region of interest" description="Disordered" evidence="1">
    <location>
        <begin position="25"/>
        <end position="64"/>
    </location>
</feature>
<name>A0ABR3WWN7_9PEZI</name>
<dbReference type="EMBL" id="JAZHXJ010000231">
    <property type="protein sequence ID" value="KAL1867822.1"/>
    <property type="molecule type" value="Genomic_DNA"/>
</dbReference>
<dbReference type="Proteomes" id="UP001586593">
    <property type="component" value="Unassembled WGS sequence"/>
</dbReference>
<feature type="domain" description="DUF4604" evidence="2">
    <location>
        <begin position="8"/>
        <end position="192"/>
    </location>
</feature>
<protein>
    <recommendedName>
        <fullName evidence="2">DUF4604 domain-containing protein</fullName>
    </recommendedName>
</protein>
<keyword evidence="4" id="KW-1185">Reference proteome</keyword>
<evidence type="ECO:0000313" key="3">
    <source>
        <dbReference type="EMBL" id="KAL1867822.1"/>
    </source>
</evidence>
<feature type="region of interest" description="Disordered" evidence="1">
    <location>
        <begin position="96"/>
        <end position="181"/>
    </location>
</feature>
<reference evidence="3 4" key="1">
    <citation type="journal article" date="2024" name="Commun. Biol.">
        <title>Comparative genomic analysis of thermophilic fungi reveals convergent evolutionary adaptations and gene losses.</title>
        <authorList>
            <person name="Steindorff A.S."/>
            <person name="Aguilar-Pontes M.V."/>
            <person name="Robinson A.J."/>
            <person name="Andreopoulos B."/>
            <person name="LaButti K."/>
            <person name="Kuo A."/>
            <person name="Mondo S."/>
            <person name="Riley R."/>
            <person name="Otillar R."/>
            <person name="Haridas S."/>
            <person name="Lipzen A."/>
            <person name="Grimwood J."/>
            <person name="Schmutz J."/>
            <person name="Clum A."/>
            <person name="Reid I.D."/>
            <person name="Moisan M.C."/>
            <person name="Butler G."/>
            <person name="Nguyen T.T.M."/>
            <person name="Dewar K."/>
            <person name="Conant G."/>
            <person name="Drula E."/>
            <person name="Henrissat B."/>
            <person name="Hansel C."/>
            <person name="Singer S."/>
            <person name="Hutchinson M.I."/>
            <person name="de Vries R.P."/>
            <person name="Natvig D.O."/>
            <person name="Powell A.J."/>
            <person name="Tsang A."/>
            <person name="Grigoriev I.V."/>
        </authorList>
    </citation>
    <scope>NUCLEOTIDE SEQUENCE [LARGE SCALE GENOMIC DNA]</scope>
    <source>
        <strain evidence="3 4">ATCC 24622</strain>
    </source>
</reference>
<sequence length="193" mass="20495">MSQKITGKNLSYNATLPPFLARLRGEAASNSDGPDPIIAARRRPTGRPRSNSEEAEDEPLVVDEAGNVVGGVRVRQDGTVTDDAALAGERYSEGVSNVVGTNGAGANRASREEPKDAEKSAGIGAVKKRKVGKVIGAGQDEDEGRQDPRPEQEERSVAAKSKAVEFPTDKTTPLVKTKRKAKKIKLSFGDEEG</sequence>
<evidence type="ECO:0000259" key="2">
    <source>
        <dbReference type="Pfam" id="PF15377"/>
    </source>
</evidence>